<organism evidence="7 8">
    <name type="scientific">Deinococcus carri</name>
    <dbReference type="NCBI Taxonomy" id="1211323"/>
    <lineage>
        <taxon>Bacteria</taxon>
        <taxon>Thermotogati</taxon>
        <taxon>Deinococcota</taxon>
        <taxon>Deinococci</taxon>
        <taxon>Deinococcales</taxon>
        <taxon>Deinococcaceae</taxon>
        <taxon>Deinococcus</taxon>
    </lineage>
</organism>
<dbReference type="PANTHER" id="PTHR10746">
    <property type="entry name" value="50S RIBOSOMAL PROTEIN L4"/>
    <property type="match status" value="1"/>
</dbReference>
<keyword evidence="3 5" id="KW-0687">Ribonucleoprotein</keyword>
<evidence type="ECO:0000256" key="1">
    <source>
        <dbReference type="ARBA" id="ARBA00010528"/>
    </source>
</evidence>
<dbReference type="InterPro" id="IPR023574">
    <property type="entry name" value="Ribosomal_uL4_dom_sf"/>
</dbReference>
<dbReference type="GO" id="GO:0005840">
    <property type="term" value="C:ribosome"/>
    <property type="evidence" value="ECO:0007669"/>
    <property type="project" value="UniProtKB-KW"/>
</dbReference>
<keyword evidence="8" id="KW-1185">Reference proteome</keyword>
<keyword evidence="5" id="KW-0699">rRNA-binding</keyword>
<dbReference type="InterPro" id="IPR002136">
    <property type="entry name" value="Ribosomal_uL4"/>
</dbReference>
<sequence>MTQINVIGKNGGRSIDLDLPEVNPHVLHEVVTWQLAGRRRGTASTKTRAQVSKSGKKMYSQKGTGNARHGDRSVPTFVGGGVAFGPKPRSYSYTLPRKVRQLGLAMALADRQNMGKLLAVDGFDLDGKTKSFINWAAQNGLDGSERVLVVTDDELTRRAARNVAWVTVLPVAGLNAYDILRHERLVIDAVALEPAQELEIVPFEGSEGNGQEGASL</sequence>
<dbReference type="NCBIfam" id="TIGR03953">
    <property type="entry name" value="rplD_bact"/>
    <property type="match status" value="1"/>
</dbReference>
<dbReference type="Proteomes" id="UP001401887">
    <property type="component" value="Unassembled WGS sequence"/>
</dbReference>
<evidence type="ECO:0000256" key="5">
    <source>
        <dbReference type="HAMAP-Rule" id="MF_01328"/>
    </source>
</evidence>
<keyword evidence="2 5" id="KW-0689">Ribosomal protein</keyword>
<comment type="caution">
    <text evidence="7">The sequence shown here is derived from an EMBL/GenBank/DDBJ whole genome shotgun (WGS) entry which is preliminary data.</text>
</comment>
<evidence type="ECO:0000313" key="7">
    <source>
        <dbReference type="EMBL" id="GAA5511297.1"/>
    </source>
</evidence>
<proteinExistence type="inferred from homology"/>
<name>A0ABP9W569_9DEIO</name>
<comment type="similarity">
    <text evidence="1 5">Belongs to the universal ribosomal protein uL4 family.</text>
</comment>
<evidence type="ECO:0000256" key="6">
    <source>
        <dbReference type="SAM" id="MobiDB-lite"/>
    </source>
</evidence>
<dbReference type="HAMAP" id="MF_01328_B">
    <property type="entry name" value="Ribosomal_uL4_B"/>
    <property type="match status" value="1"/>
</dbReference>
<dbReference type="RefSeq" id="WP_345458988.1">
    <property type="nucleotide sequence ID" value="NZ_BAABRP010000001.1"/>
</dbReference>
<comment type="function">
    <text evidence="5">One of the primary rRNA binding proteins, this protein initially binds near the 5'-end of the 23S rRNA. It is important during the early stages of 50S assembly. It makes multiple contacts with different domains of the 23S rRNA in the assembled 50S subunit and ribosome.</text>
</comment>
<gene>
    <name evidence="5 7" type="primary">rplD</name>
    <name evidence="7" type="ORF">Dcar01_00003</name>
</gene>
<comment type="function">
    <text evidence="5">Forms part of the polypeptide exit tunnel.</text>
</comment>
<evidence type="ECO:0000256" key="2">
    <source>
        <dbReference type="ARBA" id="ARBA00022980"/>
    </source>
</evidence>
<evidence type="ECO:0000256" key="3">
    <source>
        <dbReference type="ARBA" id="ARBA00023274"/>
    </source>
</evidence>
<dbReference type="InterPro" id="IPR013005">
    <property type="entry name" value="Ribosomal_uL4-like"/>
</dbReference>
<accession>A0ABP9W569</accession>
<reference evidence="7 8" key="1">
    <citation type="submission" date="2024-02" db="EMBL/GenBank/DDBJ databases">
        <title>Deinococcus carri NBRC 110142.</title>
        <authorList>
            <person name="Ichikawa N."/>
            <person name="Katano-Makiyama Y."/>
            <person name="Hidaka K."/>
        </authorList>
    </citation>
    <scope>NUCLEOTIDE SEQUENCE [LARGE SCALE GENOMIC DNA]</scope>
    <source>
        <strain evidence="7 8">NBRC 110142</strain>
    </source>
</reference>
<keyword evidence="5" id="KW-0694">RNA-binding</keyword>
<protein>
    <recommendedName>
        <fullName evidence="4 5">Large ribosomal subunit protein uL4</fullName>
    </recommendedName>
</protein>
<dbReference type="Pfam" id="PF00573">
    <property type="entry name" value="Ribosomal_L4"/>
    <property type="match status" value="1"/>
</dbReference>
<evidence type="ECO:0000313" key="8">
    <source>
        <dbReference type="Proteomes" id="UP001401887"/>
    </source>
</evidence>
<dbReference type="Gene3D" id="3.40.1370.10">
    <property type="match status" value="1"/>
</dbReference>
<dbReference type="SUPFAM" id="SSF52166">
    <property type="entry name" value="Ribosomal protein L4"/>
    <property type="match status" value="1"/>
</dbReference>
<feature type="compositionally biased region" description="Polar residues" evidence="6">
    <location>
        <begin position="42"/>
        <end position="53"/>
    </location>
</feature>
<feature type="region of interest" description="Disordered" evidence="6">
    <location>
        <begin position="39"/>
        <end position="74"/>
    </location>
</feature>
<comment type="subunit">
    <text evidence="5">Part of the 50S ribosomal subunit.</text>
</comment>
<dbReference type="PANTHER" id="PTHR10746:SF6">
    <property type="entry name" value="LARGE RIBOSOMAL SUBUNIT PROTEIN UL4M"/>
    <property type="match status" value="1"/>
</dbReference>
<dbReference type="EMBL" id="BAABRP010000001">
    <property type="protein sequence ID" value="GAA5511297.1"/>
    <property type="molecule type" value="Genomic_DNA"/>
</dbReference>
<evidence type="ECO:0000256" key="4">
    <source>
        <dbReference type="ARBA" id="ARBA00035244"/>
    </source>
</evidence>